<name>A0ABZ2M660_9BACT</name>
<proteinExistence type="predicted"/>
<dbReference type="Proteomes" id="UP001370348">
    <property type="component" value="Chromosome"/>
</dbReference>
<protein>
    <recommendedName>
        <fullName evidence="5">Concanavalin A-like lectin/glucanase superfamily protein</fullName>
    </recommendedName>
</protein>
<feature type="compositionally biased region" description="Low complexity" evidence="1">
    <location>
        <begin position="56"/>
        <end position="72"/>
    </location>
</feature>
<evidence type="ECO:0000313" key="3">
    <source>
        <dbReference type="EMBL" id="WXB17729.1"/>
    </source>
</evidence>
<accession>A0ABZ2M660</accession>
<dbReference type="RefSeq" id="WP_394827370.1">
    <property type="nucleotide sequence ID" value="NZ_CP089984.1"/>
</dbReference>
<evidence type="ECO:0000256" key="2">
    <source>
        <dbReference type="SAM" id="SignalP"/>
    </source>
</evidence>
<evidence type="ECO:0000313" key="4">
    <source>
        <dbReference type="Proteomes" id="UP001370348"/>
    </source>
</evidence>
<keyword evidence="4" id="KW-1185">Reference proteome</keyword>
<sequence length="269" mass="27485">MRLISLVVLLPLAAIAACSTSNDTPNGPGTHEDAGGHLDASLDATIQGPAPGGDAGADASLDASSDADGAPDAATCPQTLLVGEMALAPQGWTVVTIPGGRATVTHSADEGGYVQLETGTVTGERSGGQLLITRPNTFEPGKPFKIQVVLRVVSVNKHNQFDSAAAILGSLHTSVGNANDRAQMIYLDSNAIGWADDTGTFPVSVVDGAYHTYELSVDAANAARVSIDGKPALVRNGFTSNGTLALGDQTNDPNVDAVTRIRSVTKLCP</sequence>
<evidence type="ECO:0008006" key="5">
    <source>
        <dbReference type="Google" id="ProtNLM"/>
    </source>
</evidence>
<feature type="signal peptide" evidence="2">
    <location>
        <begin position="1"/>
        <end position="16"/>
    </location>
</feature>
<feature type="region of interest" description="Disordered" evidence="1">
    <location>
        <begin position="19"/>
        <end position="72"/>
    </location>
</feature>
<reference evidence="3 4" key="1">
    <citation type="submission" date="2021-12" db="EMBL/GenBank/DDBJ databases">
        <title>Discovery of the Pendulisporaceae a myxobacterial family with distinct sporulation behavior and unique specialized metabolism.</title>
        <authorList>
            <person name="Garcia R."/>
            <person name="Popoff A."/>
            <person name="Bader C.D."/>
            <person name="Loehr J."/>
            <person name="Walesch S."/>
            <person name="Walt C."/>
            <person name="Boldt J."/>
            <person name="Bunk B."/>
            <person name="Haeckl F.J.F.P.J."/>
            <person name="Gunesch A.P."/>
            <person name="Birkelbach J."/>
            <person name="Nuebel U."/>
            <person name="Pietschmann T."/>
            <person name="Bach T."/>
            <person name="Mueller R."/>
        </authorList>
    </citation>
    <scope>NUCLEOTIDE SEQUENCE [LARGE SCALE GENOMIC DNA]</scope>
    <source>
        <strain evidence="3 4">MSr11954</strain>
    </source>
</reference>
<dbReference type="EMBL" id="CP089984">
    <property type="protein sequence ID" value="WXB17729.1"/>
    <property type="molecule type" value="Genomic_DNA"/>
</dbReference>
<keyword evidence="2" id="KW-0732">Signal</keyword>
<dbReference type="PROSITE" id="PS51257">
    <property type="entry name" value="PROKAR_LIPOPROTEIN"/>
    <property type="match status" value="1"/>
</dbReference>
<feature type="chain" id="PRO_5045624509" description="Concanavalin A-like lectin/glucanase superfamily protein" evidence="2">
    <location>
        <begin position="17"/>
        <end position="269"/>
    </location>
</feature>
<gene>
    <name evidence="3" type="ORF">LZC94_10750</name>
</gene>
<evidence type="ECO:0000256" key="1">
    <source>
        <dbReference type="SAM" id="MobiDB-lite"/>
    </source>
</evidence>
<organism evidence="3 4">
    <name type="scientific">Pendulispora albinea</name>
    <dbReference type="NCBI Taxonomy" id="2741071"/>
    <lineage>
        <taxon>Bacteria</taxon>
        <taxon>Pseudomonadati</taxon>
        <taxon>Myxococcota</taxon>
        <taxon>Myxococcia</taxon>
        <taxon>Myxococcales</taxon>
        <taxon>Sorangiineae</taxon>
        <taxon>Pendulisporaceae</taxon>
        <taxon>Pendulispora</taxon>
    </lineage>
</organism>